<dbReference type="KEGG" id="vg:16881358"/>
<name>S0A5L5_9CAUD</name>
<dbReference type="OrthoDB" id="37437at10239"/>
<protein>
    <submittedName>
        <fullName evidence="1">Uncharacterized protein</fullName>
    </submittedName>
</protein>
<keyword evidence="2" id="KW-1185">Reference proteome</keyword>
<accession>S0A5L5</accession>
<evidence type="ECO:0000313" key="2">
    <source>
        <dbReference type="Proteomes" id="UP000014736"/>
    </source>
</evidence>
<dbReference type="Proteomes" id="UP000014736">
    <property type="component" value="Segment"/>
</dbReference>
<reference evidence="1 2" key="1">
    <citation type="journal article" date="2013" name="Proc. Natl. Acad. Sci. U.S.A.">
        <title>Twelve previously unknown phage genera are ubiquitous in global oceans.</title>
        <authorList>
            <person name="Holmfeldt K."/>
            <person name="Solonenko N."/>
            <person name="Shah M."/>
            <person name="Corrier K."/>
            <person name="Riemann L."/>
            <person name="Verberkmoes N.C."/>
            <person name="Sullivan M.B."/>
        </authorList>
    </citation>
    <scope>NUCLEOTIDE SEQUENCE [LARGE SCALE GENOMIC DNA]</scope>
    <source>
        <strain evidence="1">Phi13:2</strain>
    </source>
</reference>
<organism evidence="1 2">
    <name type="scientific">Cellulophaga phage phi13:2</name>
    <dbReference type="NCBI Taxonomy" id="1328030"/>
    <lineage>
        <taxon>Viruses</taxon>
        <taxon>Duplodnaviria</taxon>
        <taxon>Heunggongvirae</taxon>
        <taxon>Uroviricota</taxon>
        <taxon>Caudoviricetes</taxon>
        <taxon>Pachyviridae</taxon>
        <taxon>Baltivirus</taxon>
        <taxon>Baltivirus phi13duo</taxon>
    </lineage>
</organism>
<gene>
    <name evidence="1" type="ORF">Phi13:2_gp057</name>
</gene>
<sequence>MCGFCLSLTRKHTQKIKLWSRSGELSEIWTFIPYYSTSLLEYSCPLCIGCSNIARMKRNFL</sequence>
<dbReference type="RefSeq" id="YP_008242082.1">
    <property type="nucleotide sequence ID" value="NC_021803.1"/>
</dbReference>
<dbReference type="EMBL" id="KC821633">
    <property type="protein sequence ID" value="AGO49667.1"/>
    <property type="molecule type" value="Genomic_DNA"/>
</dbReference>
<proteinExistence type="predicted"/>
<evidence type="ECO:0000313" key="1">
    <source>
        <dbReference type="EMBL" id="AGO49667.1"/>
    </source>
</evidence>
<reference evidence="2" key="2">
    <citation type="submission" date="2013-03" db="EMBL/GenBank/DDBJ databases">
        <title>The Cellulophaga phages: a novel, diverse, and globally ubiquitous model system.</title>
        <authorList>
            <person name="Holmfeldt K."/>
            <person name="Solonenko N."/>
            <person name="Shah M."/>
            <person name="Corrier K."/>
            <person name="Riemann L."/>
            <person name="VerBerkmoes N.C."/>
            <person name="Sullivan M.B."/>
        </authorList>
    </citation>
    <scope>NUCLEOTIDE SEQUENCE [LARGE SCALE GENOMIC DNA]</scope>
</reference>
<dbReference type="GeneID" id="16881358"/>